<proteinExistence type="predicted"/>
<dbReference type="InterPro" id="IPR007021">
    <property type="entry name" value="DUF659"/>
</dbReference>
<dbReference type="RefSeq" id="XP_052119073.1">
    <property type="nucleotide sequence ID" value="XM_052263113.1"/>
</dbReference>
<keyword evidence="3" id="KW-1185">Reference proteome</keyword>
<dbReference type="Proteomes" id="UP000515211">
    <property type="component" value="Chromosome 6"/>
</dbReference>
<reference evidence="4" key="2">
    <citation type="submission" date="2025-08" db="UniProtKB">
        <authorList>
            <consortium name="RefSeq"/>
        </authorList>
    </citation>
    <scope>IDENTIFICATION</scope>
    <source>
        <tissue evidence="4">Whole plant</tissue>
    </source>
</reference>
<dbReference type="InterPro" id="IPR008906">
    <property type="entry name" value="HATC_C_dom"/>
</dbReference>
<dbReference type="Pfam" id="PF05699">
    <property type="entry name" value="Dimer_Tnp_hAT"/>
    <property type="match status" value="1"/>
</dbReference>
<dbReference type="KEGG" id="adu:107495001"/>
<name>A0A9C6WWT5_ARADU</name>
<evidence type="ECO:0000313" key="3">
    <source>
        <dbReference type="Proteomes" id="UP000515211"/>
    </source>
</evidence>
<dbReference type="GO" id="GO:0046983">
    <property type="term" value="F:protein dimerization activity"/>
    <property type="evidence" value="ECO:0007669"/>
    <property type="project" value="InterPro"/>
</dbReference>
<dbReference type="PANTHER" id="PTHR32166">
    <property type="entry name" value="OSJNBA0013A04.12 PROTEIN"/>
    <property type="match status" value="1"/>
</dbReference>
<dbReference type="GeneID" id="107495001"/>
<gene>
    <name evidence="4" type="primary">LOC107495001</name>
</gene>
<dbReference type="InterPro" id="IPR012337">
    <property type="entry name" value="RNaseH-like_sf"/>
</dbReference>
<sequence>MVKIKHLLFTAVTSSAVLVIAVRCRSLPGSPPLRCRVRHLSGRHFYRDRCPALVLFCILHFNLHNMAVFSTYVYEVEYGSDFGSYTRVRAHLLKISGKGIRFYAKVTSTKFEELKKLDSESTLLHESKKAKSIPLPPLSNASEIDSRKRRATGPLEKAFNVNARETLDLHITRIFFSSGLPFHLAKNPYFVKAFSYAANNYIDGYIPPGYNKLRTTLLEKEKQHVERMLEPTKNSWSGKGVSIVSDGWSDPQRRHLLNFMAVTESGPMFLKAVDCSDEIKDKDYVAKQIRDVIREVGLSNVVQIVTDNAPVCKAAGLLIEAEFPSVFWTPCVVHTLNLALKDICAAKNTKKNNFAYQECSWITQIDDDVSFIKNFIVNHHTRLSIFNEFNTLKLLNVAPTRFASTIVMLKRFRLLKQGLKEMVISEKWSSYKEDNIGRVKKVKSAIYLYERKDEQESSSFYDVVHSILVQRWTKSSTPLHCLTHSLNPRYYSHQWLKEDLTRVSPHQDIENTNERVKCLKRYFPNEEERRKVNIEFASFSDGRGVFDDYDSLNDRGIVDAKSWWLIHGSKAKFLQPIALRLLGQPSSSSCCERNWSTYSFIHSLKRNKLKPKRAENLVFVHTNLRLLSRKTPQYNKGETMMWDIAGDAFSPIDEENGVFEVAHLSLDEPELERVTFSNDEDINHI</sequence>
<dbReference type="SUPFAM" id="SSF53098">
    <property type="entry name" value="Ribonuclease H-like"/>
    <property type="match status" value="1"/>
</dbReference>
<evidence type="ECO:0000313" key="4">
    <source>
        <dbReference type="RefSeq" id="XP_052119073.1"/>
    </source>
</evidence>
<organism evidence="3 4">
    <name type="scientific">Arachis duranensis</name>
    <name type="common">Wild peanut</name>
    <dbReference type="NCBI Taxonomy" id="130453"/>
    <lineage>
        <taxon>Eukaryota</taxon>
        <taxon>Viridiplantae</taxon>
        <taxon>Streptophyta</taxon>
        <taxon>Embryophyta</taxon>
        <taxon>Tracheophyta</taxon>
        <taxon>Spermatophyta</taxon>
        <taxon>Magnoliopsida</taxon>
        <taxon>eudicotyledons</taxon>
        <taxon>Gunneridae</taxon>
        <taxon>Pentapetalae</taxon>
        <taxon>rosids</taxon>
        <taxon>fabids</taxon>
        <taxon>Fabales</taxon>
        <taxon>Fabaceae</taxon>
        <taxon>Papilionoideae</taxon>
        <taxon>50 kb inversion clade</taxon>
        <taxon>dalbergioids sensu lato</taxon>
        <taxon>Dalbergieae</taxon>
        <taxon>Pterocarpus clade</taxon>
        <taxon>Arachis</taxon>
    </lineage>
</organism>
<feature type="domain" description="HAT C-terminal dimerisation" evidence="2">
    <location>
        <begin position="557"/>
        <end position="624"/>
    </location>
</feature>
<dbReference type="PANTHER" id="PTHR32166:SF81">
    <property type="entry name" value="OS06G0658400 PROTEIN"/>
    <property type="match status" value="1"/>
</dbReference>
<evidence type="ECO:0000259" key="2">
    <source>
        <dbReference type="Pfam" id="PF05699"/>
    </source>
</evidence>
<accession>A0A9C6WWT5</accession>
<reference evidence="3" key="1">
    <citation type="journal article" date="2016" name="Nat. Genet.">
        <title>The genome sequences of Arachis duranensis and Arachis ipaensis, the diploid ancestors of cultivated peanut.</title>
        <authorList>
            <person name="Bertioli D.J."/>
            <person name="Cannon S.B."/>
            <person name="Froenicke L."/>
            <person name="Huang G."/>
            <person name="Farmer A.D."/>
            <person name="Cannon E.K."/>
            <person name="Liu X."/>
            <person name="Gao D."/>
            <person name="Clevenger J."/>
            <person name="Dash S."/>
            <person name="Ren L."/>
            <person name="Moretzsohn M.C."/>
            <person name="Shirasawa K."/>
            <person name="Huang W."/>
            <person name="Vidigal B."/>
            <person name="Abernathy B."/>
            <person name="Chu Y."/>
            <person name="Niederhuth C.E."/>
            <person name="Umale P."/>
            <person name="Araujo A.C."/>
            <person name="Kozik A."/>
            <person name="Kim K.D."/>
            <person name="Burow M.D."/>
            <person name="Varshney R.K."/>
            <person name="Wang X."/>
            <person name="Zhang X."/>
            <person name="Barkley N."/>
            <person name="Guimaraes P.M."/>
            <person name="Isobe S."/>
            <person name="Guo B."/>
            <person name="Liao B."/>
            <person name="Stalker H.T."/>
            <person name="Schmitz R.J."/>
            <person name="Scheffler B.E."/>
            <person name="Leal-Bertioli S.C."/>
            <person name="Xun X."/>
            <person name="Jackson S.A."/>
            <person name="Michelmore R."/>
            <person name="Ozias-Akins P."/>
        </authorList>
    </citation>
    <scope>NUCLEOTIDE SEQUENCE [LARGE SCALE GENOMIC DNA]</scope>
    <source>
        <strain evidence="3">cv. V14167</strain>
    </source>
</reference>
<evidence type="ECO:0000259" key="1">
    <source>
        <dbReference type="Pfam" id="PF04937"/>
    </source>
</evidence>
<feature type="domain" description="DUF659" evidence="1">
    <location>
        <begin position="208"/>
        <end position="363"/>
    </location>
</feature>
<dbReference type="Pfam" id="PF04937">
    <property type="entry name" value="DUF659"/>
    <property type="match status" value="1"/>
</dbReference>
<protein>
    <submittedName>
        <fullName evidence="4">Uncharacterized protein LOC107495001</fullName>
    </submittedName>
</protein>
<dbReference type="AlphaFoldDB" id="A0A9C6WWT5"/>